<evidence type="ECO:0000313" key="1">
    <source>
        <dbReference type="EMBL" id="KAJ9067857.1"/>
    </source>
</evidence>
<keyword evidence="2" id="KW-1185">Reference proteome</keyword>
<sequence>MSFPLGLEKSNLAPFQAPVMLPPTPTCTLWLLTDLVLMGLNVYFLQLSPGSSLWSPLQVAVPVLHWVASWWFALPGWEPNLCNNCLCQLVASQAN</sequence>
<reference evidence="1" key="1">
    <citation type="submission" date="2022-04" db="EMBL/GenBank/DDBJ databases">
        <title>Genome of the entomopathogenic fungus Entomophthora muscae.</title>
        <authorList>
            <person name="Elya C."/>
            <person name="Lovett B.R."/>
            <person name="Lee E."/>
            <person name="Macias A.M."/>
            <person name="Hajek A.E."/>
            <person name="De Bivort B.L."/>
            <person name="Kasson M.T."/>
            <person name="De Fine Licht H.H."/>
            <person name="Stajich J.E."/>
        </authorList>
    </citation>
    <scope>NUCLEOTIDE SEQUENCE</scope>
    <source>
        <strain evidence="1">Berkeley</strain>
    </source>
</reference>
<proteinExistence type="predicted"/>
<dbReference type="EMBL" id="QTSX02003848">
    <property type="protein sequence ID" value="KAJ9067857.1"/>
    <property type="molecule type" value="Genomic_DNA"/>
</dbReference>
<comment type="caution">
    <text evidence="1">The sequence shown here is derived from an EMBL/GenBank/DDBJ whole genome shotgun (WGS) entry which is preliminary data.</text>
</comment>
<accession>A0ACC2SZZ2</accession>
<dbReference type="Proteomes" id="UP001165960">
    <property type="component" value="Unassembled WGS sequence"/>
</dbReference>
<gene>
    <name evidence="1" type="ORF">DSO57_1034898</name>
</gene>
<name>A0ACC2SZZ2_9FUNG</name>
<evidence type="ECO:0000313" key="2">
    <source>
        <dbReference type="Proteomes" id="UP001165960"/>
    </source>
</evidence>
<protein>
    <submittedName>
        <fullName evidence="1">Uncharacterized protein</fullName>
    </submittedName>
</protein>
<organism evidence="1 2">
    <name type="scientific">Entomophthora muscae</name>
    <dbReference type="NCBI Taxonomy" id="34485"/>
    <lineage>
        <taxon>Eukaryota</taxon>
        <taxon>Fungi</taxon>
        <taxon>Fungi incertae sedis</taxon>
        <taxon>Zoopagomycota</taxon>
        <taxon>Entomophthoromycotina</taxon>
        <taxon>Entomophthoromycetes</taxon>
        <taxon>Entomophthorales</taxon>
        <taxon>Entomophthoraceae</taxon>
        <taxon>Entomophthora</taxon>
    </lineage>
</organism>